<feature type="non-terminal residue" evidence="13">
    <location>
        <position position="1"/>
    </location>
</feature>
<dbReference type="AlphaFoldDB" id="A0A8H3ZQ66"/>
<evidence type="ECO:0000256" key="10">
    <source>
        <dbReference type="ARBA" id="ARBA00039783"/>
    </source>
</evidence>
<evidence type="ECO:0000256" key="2">
    <source>
        <dbReference type="ARBA" id="ARBA00008072"/>
    </source>
</evidence>
<dbReference type="Pfam" id="PF08240">
    <property type="entry name" value="ADH_N"/>
    <property type="match status" value="1"/>
</dbReference>
<feature type="domain" description="Enoyl reductase (ER)" evidence="12">
    <location>
        <begin position="35"/>
        <end position="368"/>
    </location>
</feature>
<dbReference type="SUPFAM" id="SSF50129">
    <property type="entry name" value="GroES-like"/>
    <property type="match status" value="1"/>
</dbReference>
<keyword evidence="7" id="KW-0520">NAD</keyword>
<proteinExistence type="inferred from homology"/>
<accession>A0A8H3ZQ66</accession>
<dbReference type="PANTHER" id="PTHR43161:SF13">
    <property type="entry name" value="D-XYLULOSE REDUCTASE"/>
    <property type="match status" value="1"/>
</dbReference>
<name>A0A8H3ZQ66_9PEZI</name>
<evidence type="ECO:0000256" key="3">
    <source>
        <dbReference type="ARBA" id="ARBA00022723"/>
    </source>
</evidence>
<gene>
    <name evidence="13" type="ORF">GQ607_009063</name>
</gene>
<evidence type="ECO:0000256" key="5">
    <source>
        <dbReference type="ARBA" id="ARBA00022935"/>
    </source>
</evidence>
<dbReference type="PANTHER" id="PTHR43161">
    <property type="entry name" value="SORBITOL DEHYDROGENASE"/>
    <property type="match status" value="1"/>
</dbReference>
<evidence type="ECO:0000313" key="13">
    <source>
        <dbReference type="EMBL" id="KAF0323617.1"/>
    </source>
</evidence>
<protein>
    <recommendedName>
        <fullName evidence="10">L-arabinitol 4-dehydrogenase</fullName>
        <ecNumber evidence="9">1.1.1.12</ecNumber>
    </recommendedName>
</protein>
<dbReference type="Gene3D" id="3.40.50.720">
    <property type="entry name" value="NAD(P)-binding Rossmann-like Domain"/>
    <property type="match status" value="1"/>
</dbReference>
<dbReference type="GO" id="GO:0019568">
    <property type="term" value="P:arabinose catabolic process"/>
    <property type="evidence" value="ECO:0007669"/>
    <property type="project" value="UniProtKB-KW"/>
</dbReference>
<evidence type="ECO:0000256" key="7">
    <source>
        <dbReference type="ARBA" id="ARBA00023027"/>
    </source>
</evidence>
<comment type="cofactor">
    <cofactor evidence="1">
        <name>Zn(2+)</name>
        <dbReference type="ChEBI" id="CHEBI:29105"/>
    </cofactor>
</comment>
<keyword evidence="3" id="KW-0479">Metal-binding</keyword>
<evidence type="ECO:0000313" key="14">
    <source>
        <dbReference type="Proteomes" id="UP000434172"/>
    </source>
</evidence>
<sequence length="375" mass="40584">FLQLHNYQYKMSSDASAADILRRKPENFAVYTNPSHELYLKKIDIPTPGDGECLVHVRATGICGSDVHFWKAGHIGEMVVTGENGLGHESAGVVVAVGPNTTKFKVGDRVALECGIPCMKASCFFCRTGRYNACPDVVFYSTPPYHGTLTRYHVHPEDWLHKIPETISYEEGSLLEPLSVALTGIERSGVRLGDPVVICGAGPIGIVTLMAASAAGANPIVITDINESRLQIAKKAIPRVRTVLVAPGKDPQAAAENVKAALGQEAKLVLECTGVESSVITGICACRFGGMVFVIGCGKDFATIPFMYMAGKEIDLRFQFRYRDIYPRAIGLVSEGVIDLKPLVTHRYTLEEGEKAFKTASDPSALALKVQIIDE</sequence>
<dbReference type="EC" id="1.1.1.12" evidence="9"/>
<evidence type="ECO:0000259" key="12">
    <source>
        <dbReference type="SMART" id="SM00829"/>
    </source>
</evidence>
<dbReference type="InterPro" id="IPR045306">
    <property type="entry name" value="SDH-like"/>
</dbReference>
<dbReference type="Proteomes" id="UP000434172">
    <property type="component" value="Unassembled WGS sequence"/>
</dbReference>
<dbReference type="CDD" id="cd05285">
    <property type="entry name" value="sorbitol_DH"/>
    <property type="match status" value="1"/>
</dbReference>
<keyword evidence="4" id="KW-0862">Zinc</keyword>
<dbReference type="InterPro" id="IPR036291">
    <property type="entry name" value="NAD(P)-bd_dom_sf"/>
</dbReference>
<comment type="similarity">
    <text evidence="2">Belongs to the zinc-containing alcohol dehydrogenase family.</text>
</comment>
<keyword evidence="5" id="KW-0054">Arabinose catabolism</keyword>
<organism evidence="13 14">
    <name type="scientific">Colletotrichum asianum</name>
    <dbReference type="NCBI Taxonomy" id="702518"/>
    <lineage>
        <taxon>Eukaryota</taxon>
        <taxon>Fungi</taxon>
        <taxon>Dikarya</taxon>
        <taxon>Ascomycota</taxon>
        <taxon>Pezizomycotina</taxon>
        <taxon>Sordariomycetes</taxon>
        <taxon>Hypocreomycetidae</taxon>
        <taxon>Glomerellales</taxon>
        <taxon>Glomerellaceae</taxon>
        <taxon>Colletotrichum</taxon>
        <taxon>Colletotrichum gloeosporioides species complex</taxon>
    </lineage>
</organism>
<dbReference type="EMBL" id="WOWK01000050">
    <property type="protein sequence ID" value="KAF0323617.1"/>
    <property type="molecule type" value="Genomic_DNA"/>
</dbReference>
<dbReference type="InterPro" id="IPR013149">
    <property type="entry name" value="ADH-like_C"/>
</dbReference>
<evidence type="ECO:0000256" key="8">
    <source>
        <dbReference type="ARBA" id="ARBA00037881"/>
    </source>
</evidence>
<evidence type="ECO:0000256" key="1">
    <source>
        <dbReference type="ARBA" id="ARBA00001947"/>
    </source>
</evidence>
<comment type="caution">
    <text evidence="13">The sequence shown here is derived from an EMBL/GenBank/DDBJ whole genome shotgun (WGS) entry which is preliminary data.</text>
</comment>
<dbReference type="SMART" id="SM00829">
    <property type="entry name" value="PKS_ER"/>
    <property type="match status" value="1"/>
</dbReference>
<evidence type="ECO:0000256" key="11">
    <source>
        <dbReference type="ARBA" id="ARBA00049317"/>
    </source>
</evidence>
<evidence type="ECO:0000256" key="6">
    <source>
        <dbReference type="ARBA" id="ARBA00023002"/>
    </source>
</evidence>
<keyword evidence="14" id="KW-1185">Reference proteome</keyword>
<keyword evidence="5" id="KW-0119">Carbohydrate metabolism</keyword>
<dbReference type="InterPro" id="IPR020843">
    <property type="entry name" value="ER"/>
</dbReference>
<dbReference type="OrthoDB" id="2148442at2759"/>
<dbReference type="Gene3D" id="3.90.180.10">
    <property type="entry name" value="Medium-chain alcohol dehydrogenases, catalytic domain"/>
    <property type="match status" value="1"/>
</dbReference>
<dbReference type="FunFam" id="3.40.50.720:FF:000068">
    <property type="entry name" value="Sorbitol dehydrogenase"/>
    <property type="match status" value="1"/>
</dbReference>
<evidence type="ECO:0000256" key="4">
    <source>
        <dbReference type="ARBA" id="ARBA00022833"/>
    </source>
</evidence>
<dbReference type="SUPFAM" id="SSF51735">
    <property type="entry name" value="NAD(P)-binding Rossmann-fold domains"/>
    <property type="match status" value="1"/>
</dbReference>
<reference evidence="13 14" key="1">
    <citation type="submission" date="2019-12" db="EMBL/GenBank/DDBJ databases">
        <title>A genome sequence resource for the geographically widespread anthracnose pathogen Colletotrichum asianum.</title>
        <authorList>
            <person name="Meng Y."/>
        </authorList>
    </citation>
    <scope>NUCLEOTIDE SEQUENCE [LARGE SCALE GENOMIC DNA]</scope>
    <source>
        <strain evidence="13 14">ICMP 18580</strain>
    </source>
</reference>
<dbReference type="GO" id="GO:0046872">
    <property type="term" value="F:metal ion binding"/>
    <property type="evidence" value="ECO:0007669"/>
    <property type="project" value="UniProtKB-KW"/>
</dbReference>
<dbReference type="Pfam" id="PF00107">
    <property type="entry name" value="ADH_zinc_N"/>
    <property type="match status" value="1"/>
</dbReference>
<dbReference type="GO" id="GO:0003939">
    <property type="term" value="F:L-iditol 2-dehydrogenase (NAD+) activity"/>
    <property type="evidence" value="ECO:0007669"/>
    <property type="project" value="TreeGrafter"/>
</dbReference>
<evidence type="ECO:0000256" key="9">
    <source>
        <dbReference type="ARBA" id="ARBA00038954"/>
    </source>
</evidence>
<keyword evidence="6" id="KW-0560">Oxidoreductase</keyword>
<dbReference type="InterPro" id="IPR013154">
    <property type="entry name" value="ADH-like_N"/>
</dbReference>
<comment type="pathway">
    <text evidence="8">Carbohydrate degradation; L-arabinose degradation via L-arabinitol; D-xylulose 5-phosphate from L-arabinose (fungal route): step 2/5.</text>
</comment>
<comment type="catalytic activity">
    <reaction evidence="11">
        <text>L-arabinitol + NAD(+) = L-xylulose + NADH + H(+)</text>
        <dbReference type="Rhea" id="RHEA:16381"/>
        <dbReference type="ChEBI" id="CHEBI:15378"/>
        <dbReference type="ChEBI" id="CHEBI:17399"/>
        <dbReference type="ChEBI" id="CHEBI:18403"/>
        <dbReference type="ChEBI" id="CHEBI:57540"/>
        <dbReference type="ChEBI" id="CHEBI:57945"/>
        <dbReference type="EC" id="1.1.1.12"/>
    </reaction>
</comment>
<dbReference type="GO" id="GO:0050019">
    <property type="term" value="F:L-arabinitol 4-dehydrogenase activity"/>
    <property type="evidence" value="ECO:0007669"/>
    <property type="project" value="UniProtKB-EC"/>
</dbReference>
<dbReference type="GO" id="GO:0006062">
    <property type="term" value="P:sorbitol catabolic process"/>
    <property type="evidence" value="ECO:0007669"/>
    <property type="project" value="TreeGrafter"/>
</dbReference>
<dbReference type="InterPro" id="IPR011032">
    <property type="entry name" value="GroES-like_sf"/>
</dbReference>